<evidence type="ECO:0000256" key="1">
    <source>
        <dbReference type="ARBA" id="ARBA00022737"/>
    </source>
</evidence>
<dbReference type="InterPro" id="IPR011990">
    <property type="entry name" value="TPR-like_helical_dom_sf"/>
</dbReference>
<keyword evidence="1" id="KW-0677">Repeat</keyword>
<name>A0A1E4U3M9_PACTA</name>
<dbReference type="OrthoDB" id="272077at2759"/>
<evidence type="ECO:0008006" key="4">
    <source>
        <dbReference type="Google" id="ProtNLM"/>
    </source>
</evidence>
<dbReference type="Proteomes" id="UP000094236">
    <property type="component" value="Unassembled WGS sequence"/>
</dbReference>
<dbReference type="STRING" id="669874.A0A1E4U3M9"/>
<proteinExistence type="predicted"/>
<dbReference type="SMART" id="SM00671">
    <property type="entry name" value="SEL1"/>
    <property type="match status" value="7"/>
</dbReference>
<organism evidence="2 3">
    <name type="scientific">Pachysolen tannophilus NRRL Y-2460</name>
    <dbReference type="NCBI Taxonomy" id="669874"/>
    <lineage>
        <taxon>Eukaryota</taxon>
        <taxon>Fungi</taxon>
        <taxon>Dikarya</taxon>
        <taxon>Ascomycota</taxon>
        <taxon>Saccharomycotina</taxon>
        <taxon>Pichiomycetes</taxon>
        <taxon>Pachysolenaceae</taxon>
        <taxon>Pachysolen</taxon>
    </lineage>
</organism>
<keyword evidence="3" id="KW-1185">Reference proteome</keyword>
<sequence>MGLSHSSIETNKNNIITGDQLAVNNYETETENEIETETETFGRICSVDQNVTGQSQVTNPISNNNTSFNSPISYASLVLSRNLNSRSRTSINGLNGLSATISPTFTISNSYSDVSHSLVAQQLGDNSNSLLPKLKTIELYKQNARKSHDPEVLYEYARYMLNTALFIDVESEDVIVSLSFEEKIKLKKQFLKEAIHYLRKLSDRGFSDAQYLLADAYSSGALGKVDHKEAFPLFQAAAKHGHVESSYRTSYCFEEGLGTHRDSRKALEFLKYAASKNHPSAMYKMGVYSFYARMGLPNNITTKKDGIKWLKRAVESANELIASAPYELGKIEYEGFQDIVIPDKIYALDLYRLAASLGHIPSAAILGREYELGEVVPQDPALSIHYYTMASAGGDSESMLGLCGWFMVGTDRLEKNEKTAFEWAVKAAEVGLPKAQFAVGHFLEKGIGCGMNSDNANMWFVKAADNGNERAVQRLKGTTFEKKDEKKKWVKKRFK</sequence>
<accession>A0A1E4U3M9</accession>
<dbReference type="SUPFAM" id="SSF81901">
    <property type="entry name" value="HCP-like"/>
    <property type="match status" value="1"/>
</dbReference>
<dbReference type="AlphaFoldDB" id="A0A1E4U3M9"/>
<dbReference type="Gene3D" id="1.25.40.10">
    <property type="entry name" value="Tetratricopeptide repeat domain"/>
    <property type="match status" value="2"/>
</dbReference>
<dbReference type="InterPro" id="IPR006597">
    <property type="entry name" value="Sel1-like"/>
</dbReference>
<dbReference type="InterPro" id="IPR051726">
    <property type="entry name" value="Chitin_Synth_Reg"/>
</dbReference>
<evidence type="ECO:0000313" key="3">
    <source>
        <dbReference type="Proteomes" id="UP000094236"/>
    </source>
</evidence>
<dbReference type="Pfam" id="PF08238">
    <property type="entry name" value="Sel1"/>
    <property type="match status" value="7"/>
</dbReference>
<dbReference type="EMBL" id="KV454011">
    <property type="protein sequence ID" value="ODV98589.1"/>
    <property type="molecule type" value="Genomic_DNA"/>
</dbReference>
<protein>
    <recommendedName>
        <fullName evidence="4">HCP-like protein</fullName>
    </recommendedName>
</protein>
<dbReference type="PANTHER" id="PTHR46430">
    <property type="entry name" value="PROTEIN SKT5-RELATED"/>
    <property type="match status" value="1"/>
</dbReference>
<reference evidence="3" key="1">
    <citation type="submission" date="2016-05" db="EMBL/GenBank/DDBJ databases">
        <title>Comparative genomics of biotechnologically important yeasts.</title>
        <authorList>
            <consortium name="DOE Joint Genome Institute"/>
            <person name="Riley R."/>
            <person name="Haridas S."/>
            <person name="Wolfe K.H."/>
            <person name="Lopes M.R."/>
            <person name="Hittinger C.T."/>
            <person name="Goker M."/>
            <person name="Salamov A."/>
            <person name="Wisecaver J."/>
            <person name="Long T.M."/>
            <person name="Aerts A.L."/>
            <person name="Barry K."/>
            <person name="Choi C."/>
            <person name="Clum A."/>
            <person name="Coughlan A.Y."/>
            <person name="Deshpande S."/>
            <person name="Douglass A.P."/>
            <person name="Hanson S.J."/>
            <person name="Klenk H.-P."/>
            <person name="Labutti K."/>
            <person name="Lapidus A."/>
            <person name="Lindquist E."/>
            <person name="Lipzen A."/>
            <person name="Meier-Kolthoff J.P."/>
            <person name="Ohm R.A."/>
            <person name="Otillar R.P."/>
            <person name="Pangilinan J."/>
            <person name="Peng Y."/>
            <person name="Rokas A."/>
            <person name="Rosa C.A."/>
            <person name="Scheuner C."/>
            <person name="Sibirny A.A."/>
            <person name="Slot J.C."/>
            <person name="Stielow J.B."/>
            <person name="Sun H."/>
            <person name="Kurtzman C.P."/>
            <person name="Blackwell M."/>
            <person name="Grigoriev I.V."/>
            <person name="Jeffries T.W."/>
        </authorList>
    </citation>
    <scope>NUCLEOTIDE SEQUENCE [LARGE SCALE GENOMIC DNA]</scope>
    <source>
        <strain evidence="3">NRRL Y-2460</strain>
    </source>
</reference>
<evidence type="ECO:0000313" key="2">
    <source>
        <dbReference type="EMBL" id="ODV98589.1"/>
    </source>
</evidence>
<dbReference type="PANTHER" id="PTHR46430:SF1">
    <property type="entry name" value="CHITIN SYNTHASE REGULATOR SKT5-RELATED"/>
    <property type="match status" value="1"/>
</dbReference>
<gene>
    <name evidence="2" type="ORF">PACTADRAFT_184804</name>
</gene>